<feature type="compositionally biased region" description="Basic and acidic residues" evidence="2">
    <location>
        <begin position="207"/>
        <end position="223"/>
    </location>
</feature>
<feature type="compositionally biased region" description="Basic and acidic residues" evidence="2">
    <location>
        <begin position="249"/>
        <end position="258"/>
    </location>
</feature>
<evidence type="ECO:0000313" key="3">
    <source>
        <dbReference type="EMBL" id="GAA2120071.1"/>
    </source>
</evidence>
<feature type="compositionally biased region" description="Polar residues" evidence="2">
    <location>
        <begin position="128"/>
        <end position="140"/>
    </location>
</feature>
<organism evidence="3 4">
    <name type="scientific">Kocuria atrinae</name>
    <dbReference type="NCBI Taxonomy" id="592377"/>
    <lineage>
        <taxon>Bacteria</taxon>
        <taxon>Bacillati</taxon>
        <taxon>Actinomycetota</taxon>
        <taxon>Actinomycetes</taxon>
        <taxon>Micrococcales</taxon>
        <taxon>Micrococcaceae</taxon>
        <taxon>Kocuria</taxon>
    </lineage>
</organism>
<protein>
    <submittedName>
        <fullName evidence="3">Uncharacterized protein</fullName>
    </submittedName>
</protein>
<gene>
    <name evidence="3" type="ORF">GCM10009824_21430</name>
</gene>
<evidence type="ECO:0000256" key="1">
    <source>
        <dbReference type="SAM" id="Coils"/>
    </source>
</evidence>
<feature type="region of interest" description="Disordered" evidence="2">
    <location>
        <begin position="127"/>
        <end position="189"/>
    </location>
</feature>
<dbReference type="Proteomes" id="UP001500166">
    <property type="component" value="Unassembled WGS sequence"/>
</dbReference>
<evidence type="ECO:0000256" key="2">
    <source>
        <dbReference type="SAM" id="MobiDB-lite"/>
    </source>
</evidence>
<feature type="coiled-coil region" evidence="1">
    <location>
        <begin position="29"/>
        <end position="63"/>
    </location>
</feature>
<feature type="region of interest" description="Disordered" evidence="2">
    <location>
        <begin position="203"/>
        <end position="258"/>
    </location>
</feature>
<dbReference type="EMBL" id="BAAAQA010000022">
    <property type="protein sequence ID" value="GAA2120071.1"/>
    <property type="molecule type" value="Genomic_DNA"/>
</dbReference>
<keyword evidence="1" id="KW-0175">Coiled coil</keyword>
<name>A0ABP5JRF8_9MICC</name>
<comment type="caution">
    <text evidence="3">The sequence shown here is derived from an EMBL/GenBank/DDBJ whole genome shotgun (WGS) entry which is preliminary data.</text>
</comment>
<reference evidence="4" key="1">
    <citation type="journal article" date="2019" name="Int. J. Syst. Evol. Microbiol.">
        <title>The Global Catalogue of Microorganisms (GCM) 10K type strain sequencing project: providing services to taxonomists for standard genome sequencing and annotation.</title>
        <authorList>
            <consortium name="The Broad Institute Genomics Platform"/>
            <consortium name="The Broad Institute Genome Sequencing Center for Infectious Disease"/>
            <person name="Wu L."/>
            <person name="Ma J."/>
        </authorList>
    </citation>
    <scope>NUCLEOTIDE SEQUENCE [LARGE SCALE GENOMIC DNA]</scope>
    <source>
        <strain evidence="4">JCM 15914</strain>
    </source>
</reference>
<proteinExistence type="predicted"/>
<keyword evidence="4" id="KW-1185">Reference proteome</keyword>
<evidence type="ECO:0000313" key="4">
    <source>
        <dbReference type="Proteomes" id="UP001500166"/>
    </source>
</evidence>
<feature type="compositionally biased region" description="Basic residues" evidence="2">
    <location>
        <begin position="233"/>
        <end position="244"/>
    </location>
</feature>
<accession>A0ABP5JRF8</accession>
<sequence length="258" mass="29143">MMSTQPDGVNDLIGRDLQAMMAVAGRWGEMMARQRAEQVRQRLMEQQQRRRELEERFEAERAVMRTELASVDQDRFWENAKPEDIAGHYGLAWQWEHHDEVARAVRGRIETKVHTRHGLSVEDYLEQRTPQQQRTDTVVQDKSAREATDAQRDHAEAARHAAVAAQGNLDNDTDTRHSTADAEELWDSGDRRARLTETLMAALGGTEEGRDGVQARLAAERDQGTPPINAVRSTKRGPKARKNTTGRGAGRERDMGLG</sequence>
<feature type="compositionally biased region" description="Basic and acidic residues" evidence="2">
    <location>
        <begin position="142"/>
        <end position="159"/>
    </location>
</feature>